<dbReference type="Proteomes" id="UP001207588">
    <property type="component" value="Unassembled WGS sequence"/>
</dbReference>
<gene>
    <name evidence="1" type="ORF">H7I91_21290</name>
</gene>
<dbReference type="EMBL" id="JACKTG010000067">
    <property type="protein sequence ID" value="MCV6991775.1"/>
    <property type="molecule type" value="Genomic_DNA"/>
</dbReference>
<sequence length="165" mass="17825">MESTSARLRAAQASHNSLGRIYGSAIETLPQTTKDTIGYSSAAHRVMREDHQNIGIILDHLHDGILQAIKLRNELNSLLDEVDCETHREIADATLDQRDEIIAAGHARAVTLHAKYAAAVVEVHARTQALVAPIATKIVNNSRITAGSGTIAQELNSDSQDEADT</sequence>
<name>A0AAW5S9Y4_MYCBC</name>
<proteinExistence type="predicted"/>
<reference evidence="1" key="1">
    <citation type="submission" date="2020-07" db="EMBL/GenBank/DDBJ databases">
        <authorList>
            <person name="Pettersson B.M.F."/>
            <person name="Behra P.R.K."/>
            <person name="Ramesh M."/>
            <person name="Das S."/>
            <person name="Dasgupta S."/>
            <person name="Kirsebom L.A."/>
        </authorList>
    </citation>
    <scope>NUCLEOTIDE SEQUENCE</scope>
    <source>
        <strain evidence="1">DSM 45439</strain>
    </source>
</reference>
<dbReference type="AlphaFoldDB" id="A0AAW5S9Y4"/>
<organism evidence="1 2">
    <name type="scientific">Mycobacterium bouchedurhonense</name>
    <dbReference type="NCBI Taxonomy" id="701041"/>
    <lineage>
        <taxon>Bacteria</taxon>
        <taxon>Bacillati</taxon>
        <taxon>Actinomycetota</taxon>
        <taxon>Actinomycetes</taxon>
        <taxon>Mycobacteriales</taxon>
        <taxon>Mycobacteriaceae</taxon>
        <taxon>Mycobacterium</taxon>
        <taxon>Mycobacterium avium complex (MAC)</taxon>
    </lineage>
</organism>
<evidence type="ECO:0000313" key="1">
    <source>
        <dbReference type="EMBL" id="MCV6991775.1"/>
    </source>
</evidence>
<accession>A0AAW5S9Y4</accession>
<protein>
    <submittedName>
        <fullName evidence="1">Uncharacterized protein</fullName>
    </submittedName>
</protein>
<evidence type="ECO:0000313" key="2">
    <source>
        <dbReference type="Proteomes" id="UP001207588"/>
    </source>
</evidence>
<reference evidence="1" key="2">
    <citation type="journal article" date="2022" name="BMC Genomics">
        <title>Comparative genome analysis of mycobacteria focusing on tRNA and non-coding RNA.</title>
        <authorList>
            <person name="Behra P.R.K."/>
            <person name="Pettersson B.M.F."/>
            <person name="Ramesh M."/>
            <person name="Das S."/>
            <person name="Dasgupta S."/>
            <person name="Kirsebom L.A."/>
        </authorList>
    </citation>
    <scope>NUCLEOTIDE SEQUENCE</scope>
    <source>
        <strain evidence="1">DSM 45439</strain>
    </source>
</reference>
<comment type="caution">
    <text evidence="1">The sequence shown here is derived from an EMBL/GenBank/DDBJ whole genome shotgun (WGS) entry which is preliminary data.</text>
</comment>
<dbReference type="RefSeq" id="WP_139800187.1">
    <property type="nucleotide sequence ID" value="NZ_JACKTG010000067.1"/>
</dbReference>